<dbReference type="Pfam" id="PF01909">
    <property type="entry name" value="NTP_transf_2"/>
    <property type="match status" value="1"/>
</dbReference>
<feature type="region of interest" description="Disordered" evidence="1">
    <location>
        <begin position="254"/>
        <end position="273"/>
    </location>
</feature>
<evidence type="ECO:0000256" key="1">
    <source>
        <dbReference type="SAM" id="MobiDB-lite"/>
    </source>
</evidence>
<dbReference type="RefSeq" id="WP_091409151.1">
    <property type="nucleotide sequence ID" value="NZ_LT629749.1"/>
</dbReference>
<proteinExistence type="predicted"/>
<evidence type="ECO:0000313" key="4">
    <source>
        <dbReference type="Proteomes" id="UP000199092"/>
    </source>
</evidence>
<accession>A0A1H1LI75</accession>
<dbReference type="OrthoDB" id="5069422at2"/>
<dbReference type="InterPro" id="IPR002934">
    <property type="entry name" value="Polymerase_NTP_transf_dom"/>
</dbReference>
<gene>
    <name evidence="3" type="ORF">SAMN04488543_0292</name>
</gene>
<dbReference type="Gene3D" id="3.30.460.10">
    <property type="entry name" value="Beta Polymerase, domain 2"/>
    <property type="match status" value="1"/>
</dbReference>
<dbReference type="InterPro" id="IPR043519">
    <property type="entry name" value="NT_sf"/>
</dbReference>
<keyword evidence="4" id="KW-1185">Reference proteome</keyword>
<sequence length="273" mass="29482">MFSVGDREVLRTRLVAAARQDPQVDAAALLGSAARGEEDRWSDIDLALRLTPGADPGEVADQWARQLRQHEAVVDQLDVHASGALYRVFLLASTLQVDLSFWPHGRLVTGGAPVRLLFGRADDTTTDPRSRPDAMEPLRSGWLHALHARSALARGRSWQAVWMLEGLRNQLVALYCRRYDLPTHEGRGVDALPAAVRAELAATLTPTTDPAALHHTFRVLTALLLAEAAHQALPVPAGLEAALEELVLSAAPHGAPPRPALVPRSGRGPTMPP</sequence>
<dbReference type="GO" id="GO:0016779">
    <property type="term" value="F:nucleotidyltransferase activity"/>
    <property type="evidence" value="ECO:0007669"/>
    <property type="project" value="InterPro"/>
</dbReference>
<protein>
    <recommendedName>
        <fullName evidence="2">Polymerase nucleotidyl transferase domain-containing protein</fullName>
    </recommendedName>
</protein>
<feature type="domain" description="Polymerase nucleotidyl transferase" evidence="2">
    <location>
        <begin position="17"/>
        <end position="53"/>
    </location>
</feature>
<name>A0A1H1LI75_9ACTN</name>
<dbReference type="EMBL" id="LT629749">
    <property type="protein sequence ID" value="SDR74291.1"/>
    <property type="molecule type" value="Genomic_DNA"/>
</dbReference>
<organism evidence="3 4">
    <name type="scientific">Friedmanniella luteola</name>
    <dbReference type="NCBI Taxonomy" id="546871"/>
    <lineage>
        <taxon>Bacteria</taxon>
        <taxon>Bacillati</taxon>
        <taxon>Actinomycetota</taxon>
        <taxon>Actinomycetes</taxon>
        <taxon>Propionibacteriales</taxon>
        <taxon>Nocardioidaceae</taxon>
        <taxon>Friedmanniella</taxon>
    </lineage>
</organism>
<evidence type="ECO:0000259" key="2">
    <source>
        <dbReference type="Pfam" id="PF01909"/>
    </source>
</evidence>
<reference evidence="3 4" key="1">
    <citation type="submission" date="2016-10" db="EMBL/GenBank/DDBJ databases">
        <authorList>
            <person name="de Groot N.N."/>
        </authorList>
    </citation>
    <scope>NUCLEOTIDE SEQUENCE [LARGE SCALE GENOMIC DNA]</scope>
    <source>
        <strain evidence="3 4">DSM 21741</strain>
    </source>
</reference>
<dbReference type="Proteomes" id="UP000199092">
    <property type="component" value="Chromosome I"/>
</dbReference>
<dbReference type="CDD" id="cd05403">
    <property type="entry name" value="NT_KNTase_like"/>
    <property type="match status" value="1"/>
</dbReference>
<dbReference type="AlphaFoldDB" id="A0A1H1LI75"/>
<evidence type="ECO:0000313" key="3">
    <source>
        <dbReference type="EMBL" id="SDR74291.1"/>
    </source>
</evidence>
<dbReference type="STRING" id="546871.SAMN04488543_0292"/>
<dbReference type="SUPFAM" id="SSF81301">
    <property type="entry name" value="Nucleotidyltransferase"/>
    <property type="match status" value="1"/>
</dbReference>